<keyword evidence="2" id="KW-0813">Transport</keyword>
<dbReference type="InterPro" id="IPR011055">
    <property type="entry name" value="Dup_hybrid_motif"/>
</dbReference>
<evidence type="ECO:0000256" key="3">
    <source>
        <dbReference type="ARBA" id="ARBA00022597"/>
    </source>
</evidence>
<evidence type="ECO:0000313" key="9">
    <source>
        <dbReference type="Proteomes" id="UP001597282"/>
    </source>
</evidence>
<dbReference type="PANTHER" id="PTHR45008">
    <property type="entry name" value="PTS SYSTEM GLUCOSE-SPECIFIC EIIA COMPONENT"/>
    <property type="match status" value="1"/>
</dbReference>
<reference evidence="9" key="1">
    <citation type="journal article" date="2019" name="Int. J. Syst. Evol. Microbiol.">
        <title>The Global Catalogue of Microorganisms (GCM) 10K type strain sequencing project: providing services to taxonomists for standard genome sequencing and annotation.</title>
        <authorList>
            <consortium name="The Broad Institute Genomics Platform"/>
            <consortium name="The Broad Institute Genome Sequencing Center for Infectious Disease"/>
            <person name="Wu L."/>
            <person name="Ma J."/>
        </authorList>
    </citation>
    <scope>NUCLEOTIDE SEQUENCE [LARGE SCALE GENOMIC DNA]</scope>
    <source>
        <strain evidence="9">S1</strain>
    </source>
</reference>
<dbReference type="PANTHER" id="PTHR45008:SF1">
    <property type="entry name" value="PTS SYSTEM GLUCOSE-SPECIFIC EIIA COMPONENT"/>
    <property type="match status" value="1"/>
</dbReference>
<keyword evidence="6" id="KW-0418">Kinase</keyword>
<comment type="subcellular location">
    <subcellularLocation>
        <location evidence="1">Cytoplasm</location>
    </subcellularLocation>
</comment>
<evidence type="ECO:0000256" key="4">
    <source>
        <dbReference type="ARBA" id="ARBA00022679"/>
    </source>
</evidence>
<dbReference type="RefSeq" id="WP_380165724.1">
    <property type="nucleotide sequence ID" value="NZ_JBHTNU010000011.1"/>
</dbReference>
<evidence type="ECO:0000256" key="6">
    <source>
        <dbReference type="ARBA" id="ARBA00022777"/>
    </source>
</evidence>
<dbReference type="InterPro" id="IPR001127">
    <property type="entry name" value="PTS_EIIA_1_perm"/>
</dbReference>
<evidence type="ECO:0000256" key="1">
    <source>
        <dbReference type="ARBA" id="ARBA00004496"/>
    </source>
</evidence>
<keyword evidence="9" id="KW-1185">Reference proteome</keyword>
<proteinExistence type="predicted"/>
<dbReference type="Pfam" id="PF00358">
    <property type="entry name" value="PTS_EIIA_1"/>
    <property type="match status" value="1"/>
</dbReference>
<keyword evidence="5" id="KW-0598">Phosphotransferase system</keyword>
<dbReference type="SUPFAM" id="SSF51261">
    <property type="entry name" value="Duplicated hybrid motif"/>
    <property type="match status" value="1"/>
</dbReference>
<protein>
    <submittedName>
        <fullName evidence="8">PTS glucose transporter subunit IIA</fullName>
    </submittedName>
</protein>
<dbReference type="EMBL" id="JBHTNU010000011">
    <property type="protein sequence ID" value="MFD1427576.1"/>
    <property type="molecule type" value="Genomic_DNA"/>
</dbReference>
<dbReference type="PROSITE" id="PS51093">
    <property type="entry name" value="PTS_EIIA_TYPE_1"/>
    <property type="match status" value="1"/>
</dbReference>
<dbReference type="Proteomes" id="UP001597282">
    <property type="component" value="Unassembled WGS sequence"/>
</dbReference>
<name>A0ABW4CDK2_9BACL</name>
<evidence type="ECO:0000259" key="7">
    <source>
        <dbReference type="PROSITE" id="PS51093"/>
    </source>
</evidence>
<accession>A0ABW4CDK2</accession>
<gene>
    <name evidence="8" type="ORF">ACFQ4Y_11735</name>
</gene>
<feature type="domain" description="PTS EIIA type-1" evidence="7">
    <location>
        <begin position="31"/>
        <end position="135"/>
    </location>
</feature>
<keyword evidence="4" id="KW-0808">Transferase</keyword>
<dbReference type="PROSITE" id="PS00371">
    <property type="entry name" value="PTS_EIIA_TYPE_1_HIS"/>
    <property type="match status" value="1"/>
</dbReference>
<evidence type="ECO:0000256" key="2">
    <source>
        <dbReference type="ARBA" id="ARBA00022448"/>
    </source>
</evidence>
<dbReference type="InterPro" id="IPR050890">
    <property type="entry name" value="PTS_EIIA_component"/>
</dbReference>
<keyword evidence="3 8" id="KW-0762">Sugar transport</keyword>
<sequence>MFRNLFGKKEKTLLLAAPLKGKVISLNQVPDPIFSEKMMGDGIAMEPAEGILCSPVDGEVIQIFHTKHAVSLRTVEGLEVLLHIGLETVSMEGKGFTAEVKEGEQVKTGQPLIRFSLETVQEQAKSTVTPMVILNMDRVDHLEAKSVEAAEPGDGILEVTLKSS</sequence>
<dbReference type="NCBIfam" id="TIGR00830">
    <property type="entry name" value="PTBA"/>
    <property type="match status" value="1"/>
</dbReference>
<dbReference type="Gene3D" id="2.70.70.10">
    <property type="entry name" value="Glucose Permease (Domain IIA)"/>
    <property type="match status" value="1"/>
</dbReference>
<organism evidence="8 9">
    <name type="scientific">Kroppenstedtia sanguinis</name>
    <dbReference type="NCBI Taxonomy" id="1380684"/>
    <lineage>
        <taxon>Bacteria</taxon>
        <taxon>Bacillati</taxon>
        <taxon>Bacillota</taxon>
        <taxon>Bacilli</taxon>
        <taxon>Bacillales</taxon>
        <taxon>Thermoactinomycetaceae</taxon>
        <taxon>Kroppenstedtia</taxon>
    </lineage>
</organism>
<evidence type="ECO:0000256" key="5">
    <source>
        <dbReference type="ARBA" id="ARBA00022683"/>
    </source>
</evidence>
<comment type="caution">
    <text evidence="8">The sequence shown here is derived from an EMBL/GenBank/DDBJ whole genome shotgun (WGS) entry which is preliminary data.</text>
</comment>
<evidence type="ECO:0000313" key="8">
    <source>
        <dbReference type="EMBL" id="MFD1427576.1"/>
    </source>
</evidence>